<keyword evidence="3" id="KW-1185">Reference proteome</keyword>
<accession>A0A1I1CPH3</accession>
<dbReference type="RefSeq" id="WP_091679893.1">
    <property type="nucleotide sequence ID" value="NZ_FOKG01000043.1"/>
</dbReference>
<name>A0A1I1CPH3_9PSEU</name>
<dbReference type="STRING" id="490629.SAMN05216266_1435"/>
<evidence type="ECO:0000256" key="1">
    <source>
        <dbReference type="SAM" id="MobiDB-lite"/>
    </source>
</evidence>
<protein>
    <recommendedName>
        <fullName evidence="4">HSP18 transcriptional regulator</fullName>
    </recommendedName>
</protein>
<dbReference type="AlphaFoldDB" id="A0A1I1CPH3"/>
<evidence type="ECO:0008006" key="4">
    <source>
        <dbReference type="Google" id="ProtNLM"/>
    </source>
</evidence>
<feature type="region of interest" description="Disordered" evidence="1">
    <location>
        <begin position="1"/>
        <end position="40"/>
    </location>
</feature>
<dbReference type="EMBL" id="FOKG01000043">
    <property type="protein sequence ID" value="SFB64387.1"/>
    <property type="molecule type" value="Genomic_DNA"/>
</dbReference>
<organism evidence="2 3">
    <name type="scientific">Amycolatopsis marina</name>
    <dbReference type="NCBI Taxonomy" id="490629"/>
    <lineage>
        <taxon>Bacteria</taxon>
        <taxon>Bacillati</taxon>
        <taxon>Actinomycetota</taxon>
        <taxon>Actinomycetes</taxon>
        <taxon>Pseudonocardiales</taxon>
        <taxon>Pseudonocardiaceae</taxon>
        <taxon>Amycolatopsis</taxon>
    </lineage>
</organism>
<dbReference type="Proteomes" id="UP000243799">
    <property type="component" value="Unassembled WGS sequence"/>
</dbReference>
<reference evidence="3" key="1">
    <citation type="submission" date="2016-10" db="EMBL/GenBank/DDBJ databases">
        <authorList>
            <person name="Varghese N."/>
            <person name="Submissions S."/>
        </authorList>
    </citation>
    <scope>NUCLEOTIDE SEQUENCE [LARGE SCALE GENOMIC DNA]</scope>
    <source>
        <strain evidence="3">CGMCC 4.3568</strain>
    </source>
</reference>
<gene>
    <name evidence="2" type="ORF">SAMN05216266_1435</name>
</gene>
<sequence length="219" mass="23905">MPECGNAGDEQPQEHSPPAESLQLIQDVLAGAESPAGRDRHRTERFLAALFSLRQLRSQLAEWEPELISAARTTGASWAELAPALGVASRQAAERRYLRLQPSTTGETTGEQRVRAERDKRAGDRAVASWARRNSATLRQLAGQVSALGNLDGAAKMHADRLQRALGEDDPASLLSPLADARGHLAEEHAALAEQLGVVSRRTDQLRRDAISDREDRPR</sequence>
<feature type="compositionally biased region" description="Basic and acidic residues" evidence="1">
    <location>
        <begin position="110"/>
        <end position="121"/>
    </location>
</feature>
<proteinExistence type="predicted"/>
<evidence type="ECO:0000313" key="3">
    <source>
        <dbReference type="Proteomes" id="UP000243799"/>
    </source>
</evidence>
<evidence type="ECO:0000313" key="2">
    <source>
        <dbReference type="EMBL" id="SFB64387.1"/>
    </source>
</evidence>
<dbReference type="OrthoDB" id="3827740at2"/>
<feature type="region of interest" description="Disordered" evidence="1">
    <location>
        <begin position="100"/>
        <end position="121"/>
    </location>
</feature>